<keyword evidence="3" id="KW-1185">Reference proteome</keyword>
<evidence type="ECO:0000313" key="3">
    <source>
        <dbReference type="Proteomes" id="UP000238169"/>
    </source>
</evidence>
<dbReference type="InterPro" id="IPR025319">
    <property type="entry name" value="DUF4224"/>
</dbReference>
<dbReference type="RefSeq" id="WP_106856068.1">
    <property type="nucleotide sequence ID" value="NZ_OGTP01000013.1"/>
</dbReference>
<accession>A0A2U3I8F4</accession>
<dbReference type="Proteomes" id="UP000238169">
    <property type="component" value="Unassembled WGS sequence"/>
</dbReference>
<evidence type="ECO:0000313" key="2">
    <source>
        <dbReference type="EMBL" id="SPB16484.1"/>
    </source>
</evidence>
<organism evidence="2 3">
    <name type="scientific">Caballeronia novacaledonica</name>
    <dbReference type="NCBI Taxonomy" id="1544861"/>
    <lineage>
        <taxon>Bacteria</taxon>
        <taxon>Pseudomonadati</taxon>
        <taxon>Pseudomonadota</taxon>
        <taxon>Betaproteobacteria</taxon>
        <taxon>Burkholderiales</taxon>
        <taxon>Burkholderiaceae</taxon>
        <taxon>Caballeronia</taxon>
    </lineage>
</organism>
<sequence>MAAVLEAPLELTEDELERITGYKRPSKQMEMLKSLGIPARRRPDNSVLVMRMHCIAPTQIPTATIKREPRVK</sequence>
<proteinExistence type="predicted"/>
<reference evidence="3" key="1">
    <citation type="submission" date="2018-01" db="EMBL/GenBank/DDBJ databases">
        <authorList>
            <person name="Peeters C."/>
        </authorList>
    </citation>
    <scope>NUCLEOTIDE SEQUENCE [LARGE SCALE GENOMIC DNA]</scope>
</reference>
<name>A0A2U3I8F4_9BURK</name>
<dbReference type="EMBL" id="OGTP01000013">
    <property type="protein sequence ID" value="SPB16484.1"/>
    <property type="molecule type" value="Genomic_DNA"/>
</dbReference>
<gene>
    <name evidence="2" type="ORF">NOV72_03684</name>
</gene>
<protein>
    <recommendedName>
        <fullName evidence="1">DUF4224 domain-containing protein</fullName>
    </recommendedName>
</protein>
<dbReference type="AlphaFoldDB" id="A0A2U3I8F4"/>
<dbReference type="Pfam" id="PF13986">
    <property type="entry name" value="DUF4224"/>
    <property type="match status" value="1"/>
</dbReference>
<dbReference type="OrthoDB" id="8781103at2"/>
<feature type="domain" description="DUF4224" evidence="1">
    <location>
        <begin position="11"/>
        <end position="53"/>
    </location>
</feature>
<evidence type="ECO:0000259" key="1">
    <source>
        <dbReference type="Pfam" id="PF13986"/>
    </source>
</evidence>